<comment type="caution">
    <text evidence="1">The sequence shown here is derived from an EMBL/GenBank/DDBJ whole genome shotgun (WGS) entry which is preliminary data.</text>
</comment>
<feature type="non-terminal residue" evidence="1">
    <location>
        <position position="209"/>
    </location>
</feature>
<reference evidence="2" key="1">
    <citation type="journal article" date="2019" name="Int. J. Syst. Evol. Microbiol.">
        <title>The Global Catalogue of Microorganisms (GCM) 10K type strain sequencing project: providing services to taxonomists for standard genome sequencing and annotation.</title>
        <authorList>
            <consortium name="The Broad Institute Genomics Platform"/>
            <consortium name="The Broad Institute Genome Sequencing Center for Infectious Disease"/>
            <person name="Wu L."/>
            <person name="Ma J."/>
        </authorList>
    </citation>
    <scope>NUCLEOTIDE SEQUENCE [LARGE SCALE GENOMIC DNA]</scope>
    <source>
        <strain evidence="2">CGMCC 4.7393</strain>
    </source>
</reference>
<dbReference type="Pfam" id="PF04338">
    <property type="entry name" value="DUF481"/>
    <property type="match status" value="1"/>
</dbReference>
<evidence type="ECO:0000313" key="1">
    <source>
        <dbReference type="EMBL" id="MFC6996405.1"/>
    </source>
</evidence>
<accession>A0ABW2DH98</accession>
<dbReference type="Proteomes" id="UP001596405">
    <property type="component" value="Unassembled WGS sequence"/>
</dbReference>
<gene>
    <name evidence="1" type="ORF">ACFQHR_02160</name>
</gene>
<dbReference type="EMBL" id="JBHSYQ010000003">
    <property type="protein sequence ID" value="MFC6996405.1"/>
    <property type="molecule type" value="Genomic_DNA"/>
</dbReference>
<evidence type="ECO:0000313" key="2">
    <source>
        <dbReference type="Proteomes" id="UP001596405"/>
    </source>
</evidence>
<dbReference type="InterPro" id="IPR007433">
    <property type="entry name" value="DUF481"/>
</dbReference>
<protein>
    <submittedName>
        <fullName evidence="1">DUF481 domain-containing protein</fullName>
    </submittedName>
</protein>
<proteinExistence type="predicted"/>
<sequence>MEKTRVERDSSNYFTGKLGVNLNLFNRPVGTEGRTDHFVGITGNGNIGYVSENTTYLLMGSYNYVRLRGETQIETGYVHGRVTFKRKQRLSYETYGQLQYDYNRGLELRSLVGAGVRFRLVHSDDVRLNLGTGIMYEHERWRNFQEARYIEKHIPKMSNYVSIRLPLNPYLELSSIHYYQFGYDQPSEMWRHRFSGDFSFTMKINNRFQ</sequence>
<organism evidence="1 2">
    <name type="scientific">Rufibacter roseus</name>
    <dbReference type="NCBI Taxonomy" id="1567108"/>
    <lineage>
        <taxon>Bacteria</taxon>
        <taxon>Pseudomonadati</taxon>
        <taxon>Bacteroidota</taxon>
        <taxon>Cytophagia</taxon>
        <taxon>Cytophagales</taxon>
        <taxon>Hymenobacteraceae</taxon>
        <taxon>Rufibacter</taxon>
    </lineage>
</organism>
<dbReference type="RefSeq" id="WP_377130582.1">
    <property type="nucleotide sequence ID" value="NZ_JBHSYQ010000003.1"/>
</dbReference>
<keyword evidence="2" id="KW-1185">Reference proteome</keyword>
<name>A0ABW2DH98_9BACT</name>